<proteinExistence type="predicted"/>
<dbReference type="InterPro" id="IPR001789">
    <property type="entry name" value="Sig_transdc_resp-reg_receiver"/>
</dbReference>
<dbReference type="PROSITE" id="PS50110">
    <property type="entry name" value="RESPONSE_REGULATORY"/>
    <property type="match status" value="1"/>
</dbReference>
<dbReference type="InterPro" id="IPR011006">
    <property type="entry name" value="CheY-like_superfamily"/>
</dbReference>
<protein>
    <submittedName>
        <fullName evidence="4">Response regulator</fullName>
    </submittedName>
</protein>
<evidence type="ECO:0000259" key="3">
    <source>
        <dbReference type="PROSITE" id="PS50110"/>
    </source>
</evidence>
<feature type="domain" description="Response regulatory" evidence="3">
    <location>
        <begin position="12"/>
        <end position="126"/>
    </location>
</feature>
<keyword evidence="1 2" id="KW-0597">Phosphoprotein</keyword>
<organism evidence="4 5">
    <name type="scientific">Skermanella aerolata</name>
    <dbReference type="NCBI Taxonomy" id="393310"/>
    <lineage>
        <taxon>Bacteria</taxon>
        <taxon>Pseudomonadati</taxon>
        <taxon>Pseudomonadota</taxon>
        <taxon>Alphaproteobacteria</taxon>
        <taxon>Rhodospirillales</taxon>
        <taxon>Azospirillaceae</taxon>
        <taxon>Skermanella</taxon>
    </lineage>
</organism>
<reference evidence="4 5" key="1">
    <citation type="submission" date="2019-07" db="EMBL/GenBank/DDBJ databases">
        <title>Whole genome shotgun sequence of Skermanella aerolata NBRC 106429.</title>
        <authorList>
            <person name="Hosoyama A."/>
            <person name="Uohara A."/>
            <person name="Ohji S."/>
            <person name="Ichikawa N."/>
        </authorList>
    </citation>
    <scope>NUCLEOTIDE SEQUENCE [LARGE SCALE GENOMIC DNA]</scope>
    <source>
        <strain evidence="4 5">NBRC 106429</strain>
    </source>
</reference>
<evidence type="ECO:0000256" key="2">
    <source>
        <dbReference type="PROSITE-ProRule" id="PRU00169"/>
    </source>
</evidence>
<dbReference type="PANTHER" id="PTHR44591:SF21">
    <property type="entry name" value="TWO-COMPONENT RESPONSE REGULATOR"/>
    <property type="match status" value="1"/>
</dbReference>
<evidence type="ECO:0000313" key="4">
    <source>
        <dbReference type="EMBL" id="GEO42224.1"/>
    </source>
</evidence>
<evidence type="ECO:0000256" key="1">
    <source>
        <dbReference type="ARBA" id="ARBA00022553"/>
    </source>
</evidence>
<dbReference type="Proteomes" id="UP000321523">
    <property type="component" value="Unassembled WGS sequence"/>
</dbReference>
<accession>A0A512E0I0</accession>
<dbReference type="PANTHER" id="PTHR44591">
    <property type="entry name" value="STRESS RESPONSE REGULATOR PROTEIN 1"/>
    <property type="match status" value="1"/>
</dbReference>
<dbReference type="SMART" id="SM00448">
    <property type="entry name" value="REC"/>
    <property type="match status" value="1"/>
</dbReference>
<evidence type="ECO:0000313" key="5">
    <source>
        <dbReference type="Proteomes" id="UP000321523"/>
    </source>
</evidence>
<gene>
    <name evidence="4" type="ORF">SAE02_63720</name>
</gene>
<comment type="caution">
    <text evidence="4">The sequence shown here is derived from an EMBL/GenBank/DDBJ whole genome shotgun (WGS) entry which is preliminary data.</text>
</comment>
<name>A0A512E0I0_9PROT</name>
<dbReference type="RefSeq" id="WP_211099420.1">
    <property type="nucleotide sequence ID" value="NZ_BJYZ01000037.1"/>
</dbReference>
<keyword evidence="5" id="KW-1185">Reference proteome</keyword>
<dbReference type="GO" id="GO:0000160">
    <property type="term" value="P:phosphorelay signal transduction system"/>
    <property type="evidence" value="ECO:0007669"/>
    <property type="project" value="InterPro"/>
</dbReference>
<dbReference type="SUPFAM" id="SSF52172">
    <property type="entry name" value="CheY-like"/>
    <property type="match status" value="1"/>
</dbReference>
<dbReference type="InterPro" id="IPR050595">
    <property type="entry name" value="Bact_response_regulator"/>
</dbReference>
<sequence length="128" mass="13770">MMAASESPTVPRVLVAEDDVAVRTFVTRSLTHAGFSVVDVEDGQQALQALELERFDLLVADIVMPVLDGIALALSASSRQPDLRILLITGYPAEHKRARNLDALIHGVIAKPFSLKELGAAARAALER</sequence>
<dbReference type="AlphaFoldDB" id="A0A512E0I0"/>
<dbReference type="Pfam" id="PF00072">
    <property type="entry name" value="Response_reg"/>
    <property type="match status" value="1"/>
</dbReference>
<dbReference type="EMBL" id="BJYZ01000037">
    <property type="protein sequence ID" value="GEO42224.1"/>
    <property type="molecule type" value="Genomic_DNA"/>
</dbReference>
<dbReference type="Gene3D" id="3.40.50.2300">
    <property type="match status" value="1"/>
</dbReference>
<feature type="modified residue" description="4-aspartylphosphate" evidence="2">
    <location>
        <position position="61"/>
    </location>
</feature>